<organism evidence="1 2">
    <name type="scientific">Skermanella aerolata</name>
    <dbReference type="NCBI Taxonomy" id="393310"/>
    <lineage>
        <taxon>Bacteria</taxon>
        <taxon>Pseudomonadati</taxon>
        <taxon>Pseudomonadota</taxon>
        <taxon>Alphaproteobacteria</taxon>
        <taxon>Rhodospirillales</taxon>
        <taxon>Azospirillaceae</taxon>
        <taxon>Skermanella</taxon>
    </lineage>
</organism>
<sequence length="171" mass="18870">MAQVNKTPNLGFTKNFIENFDFGYVVDKAIKDGMPPQVSAQALTEFKEFLFAHAAHPSLPLVPQSCWCDDLWHQFIVADTRAYFRFCEVAFGHYLHHDGVNATASEQTLRRAQSARVLTKTVISYGGKDLPVECGMAAVECGIAVVECGIAIDKALPSVQPRADRSDRVAH</sequence>
<keyword evidence="2" id="KW-1185">Reference proteome</keyword>
<dbReference type="RefSeq" id="WP_052832466.1">
    <property type="nucleotide sequence ID" value="NZ_BJYZ01000047.1"/>
</dbReference>
<gene>
    <name evidence="1" type="ORF">SAE02_67990</name>
</gene>
<dbReference type="Proteomes" id="UP000321523">
    <property type="component" value="Unassembled WGS sequence"/>
</dbReference>
<accession>A0A512E1Q0</accession>
<protein>
    <submittedName>
        <fullName evidence="1">Uncharacterized protein</fullName>
    </submittedName>
</protein>
<name>A0A512E1Q0_9PROT</name>
<reference evidence="1 2" key="1">
    <citation type="submission" date="2019-07" db="EMBL/GenBank/DDBJ databases">
        <title>Whole genome shotgun sequence of Skermanella aerolata NBRC 106429.</title>
        <authorList>
            <person name="Hosoyama A."/>
            <person name="Uohara A."/>
            <person name="Ohji S."/>
            <person name="Ichikawa N."/>
        </authorList>
    </citation>
    <scope>NUCLEOTIDE SEQUENCE [LARGE SCALE GENOMIC DNA]</scope>
    <source>
        <strain evidence="1 2">NBRC 106429</strain>
    </source>
</reference>
<dbReference type="EMBL" id="BJYZ01000047">
    <property type="protein sequence ID" value="GEO42651.1"/>
    <property type="molecule type" value="Genomic_DNA"/>
</dbReference>
<proteinExistence type="predicted"/>
<dbReference type="OrthoDB" id="196672at2"/>
<evidence type="ECO:0000313" key="2">
    <source>
        <dbReference type="Proteomes" id="UP000321523"/>
    </source>
</evidence>
<dbReference type="AlphaFoldDB" id="A0A512E1Q0"/>
<evidence type="ECO:0000313" key="1">
    <source>
        <dbReference type="EMBL" id="GEO42651.1"/>
    </source>
</evidence>
<comment type="caution">
    <text evidence="1">The sequence shown here is derived from an EMBL/GenBank/DDBJ whole genome shotgun (WGS) entry which is preliminary data.</text>
</comment>